<dbReference type="GO" id="GO:0030833">
    <property type="term" value="P:regulation of actin filament polymerization"/>
    <property type="evidence" value="ECO:0007669"/>
    <property type="project" value="InterPro"/>
</dbReference>
<dbReference type="RefSeq" id="XP_068346111.1">
    <property type="nucleotide sequence ID" value="XM_068496471.1"/>
</dbReference>
<evidence type="ECO:0000313" key="2">
    <source>
        <dbReference type="Proteomes" id="UP000179807"/>
    </source>
</evidence>
<dbReference type="PANTHER" id="PTHR12195">
    <property type="entry name" value="CYTOPLASMIC FMR1-INTERACTING PROTEIN-RELATED"/>
    <property type="match status" value="1"/>
</dbReference>
<comment type="caution">
    <text evidence="1">The sequence shown here is derived from an EMBL/GenBank/DDBJ whole genome shotgun (WGS) entry which is preliminary data.</text>
</comment>
<dbReference type="InterPro" id="IPR008081">
    <property type="entry name" value="Cytoplasmic_FMR1-int"/>
</dbReference>
<evidence type="ECO:0000313" key="1">
    <source>
        <dbReference type="EMBL" id="OHS92974.1"/>
    </source>
</evidence>
<dbReference type="VEuPathDB" id="TrichDB:TRFO_12163"/>
<dbReference type="Proteomes" id="UP000179807">
    <property type="component" value="Unassembled WGS sequence"/>
</dbReference>
<protein>
    <recommendedName>
        <fullName evidence="3">CYRIA/CYRIB Rac1 binding domain-containing protein</fullName>
    </recommendedName>
</protein>
<dbReference type="AlphaFoldDB" id="A0A1J4IZZ1"/>
<sequence length="1157" mass="130907">MTAMNSNYCEDLQGLQLVDVSPSSVPQATFVRLPNETCFNHELYAHTNMTAVSNINDINRLQGFSKQLDLFISKFYTRRSIMAPVQKYLRDHPANPAVANKIAIAQAQPLVELLRNTIQTVIDSGKAIATIIQNAQQWNTGAYSEELLSNICRTIYRLFVLDKLHQAKRSIKADITGLAQLSGSGANVLNQNINSFLNNPDVIEKSLFEALRPTQSDILQKVTGIFYNYIKVELQNENSVIAEHKYVLMISLAFFMKLCPLAIPPTELPAIKTVFETCPYIPLIHEYSMNIISYLQPLDIFKNHGITLTPQPIDLTRVIKTLRAKFSDVSTKLHHETSSLQNAADLESSQAVIAAVIEAIKLIATTTNALRELYAAKLDKPPAEPKDMKPYERAVRAGYSQLELKAMLQLIALCRELNDLIRTNTPSLYPKMCTAVHQTFQEFIKNILEKTAVRAKRKKKSMKNVIDQVRAVAGDYFASENSQIIAKKSSDLKGKRHEIPLRFSPPSPQLIELVRIQIQHMITNEASFLQPSKKLLKSKVAFHETDLKRLQTFVADSANWVALISFEQTLSEAADQSCFYFKEVQLDMNSAVQFPAKSSLPFILCQFALDNYVQPELTEIIFYPLSIYDDAASVAASKHHSRLMLDEIKAEARVCLDTLSNLIGEFTFNAYRTFATLRQLPDKVISHLKKTHARHWPHSQAYRLRTLLQQNQYYLLSKQIALKSLIAPRVAEELNNSVAQLYKLAQDLGIVASLAISRVLNIIRETHRLLMEQGLSLMPFKDVERTAKWDNMLQGFSSKYLNDVTQTLFRNVVRNYSLSINPLRLMPAKKLQLPADSLGKLTLGRILKDALDSTVAFITVHHFNVMIRQISDGSVVYLATKLQDSIQKAFASFLEKYRNVSVRLTRIKDAPFGTSAHTAFTRYEAAYKFFLNDNGISSLLKDMQTLGNLFIVAELIDEALSMKEFNVVQIMSYLRSVDENNTPRDEIEKLFDAEFRDAIKIVTARPMTVAENSQQLMMAMSMKAFASLIQQNNKDFEEPNPRLQDFTQMQGFACTWSVVEFVYCLTESIRVGDAASGFSKHGQGVMVCAAIILLITGQTDLNRLLGIGRKMQRHHETDMSGMADEKTLRFLAVSQYDTATVDWALMFFQPFVQNFTY</sequence>
<gene>
    <name evidence="1" type="ORF">TRFO_12163</name>
</gene>
<organism evidence="1 2">
    <name type="scientific">Tritrichomonas foetus</name>
    <dbReference type="NCBI Taxonomy" id="1144522"/>
    <lineage>
        <taxon>Eukaryota</taxon>
        <taxon>Metamonada</taxon>
        <taxon>Parabasalia</taxon>
        <taxon>Tritrichomonadida</taxon>
        <taxon>Tritrichomonadidae</taxon>
        <taxon>Tritrichomonas</taxon>
    </lineage>
</organism>
<evidence type="ECO:0008006" key="3">
    <source>
        <dbReference type="Google" id="ProtNLM"/>
    </source>
</evidence>
<name>A0A1J4IZZ1_9EUKA</name>
<accession>A0A1J4IZZ1</accession>
<dbReference type="Pfam" id="PF05994">
    <property type="entry name" value="FragX_IP"/>
    <property type="match status" value="1"/>
</dbReference>
<dbReference type="GO" id="GO:0031267">
    <property type="term" value="F:small GTPase binding"/>
    <property type="evidence" value="ECO:0007669"/>
    <property type="project" value="InterPro"/>
</dbReference>
<dbReference type="PIRSF" id="PIRSF008153">
    <property type="entry name" value="FMR1_interacting"/>
    <property type="match status" value="1"/>
</dbReference>
<dbReference type="EMBL" id="MLAK01001448">
    <property type="protein sequence ID" value="OHS92974.1"/>
    <property type="molecule type" value="Genomic_DNA"/>
</dbReference>
<dbReference type="PRINTS" id="PR01698">
    <property type="entry name" value="CYTOFMRPINTP"/>
</dbReference>
<dbReference type="OrthoDB" id="10265867at2759"/>
<dbReference type="GeneID" id="94831175"/>
<reference evidence="1" key="1">
    <citation type="submission" date="2016-10" db="EMBL/GenBank/DDBJ databases">
        <authorList>
            <person name="Benchimol M."/>
            <person name="Almeida L.G."/>
            <person name="Vasconcelos A.T."/>
            <person name="Perreira-Neves A."/>
            <person name="Rosa I.A."/>
            <person name="Tasca T."/>
            <person name="Bogo M.R."/>
            <person name="de Souza W."/>
        </authorList>
    </citation>
    <scope>NUCLEOTIDE SEQUENCE [LARGE SCALE GENOMIC DNA]</scope>
    <source>
        <strain evidence="1">K</strain>
    </source>
</reference>
<keyword evidence="2" id="KW-1185">Reference proteome</keyword>
<proteinExistence type="predicted"/>